<dbReference type="CDD" id="cd07302">
    <property type="entry name" value="CHD"/>
    <property type="match status" value="1"/>
</dbReference>
<dbReference type="InterPro" id="IPR029787">
    <property type="entry name" value="Nucleotide_cyclase"/>
</dbReference>
<dbReference type="Pfam" id="PF00211">
    <property type="entry name" value="Guanylate_cyc"/>
    <property type="match status" value="1"/>
</dbReference>
<dbReference type="Gene3D" id="3.30.70.1230">
    <property type="entry name" value="Nucleotide cyclase"/>
    <property type="match status" value="1"/>
</dbReference>
<keyword evidence="1" id="KW-1133">Transmembrane helix</keyword>
<dbReference type="RefSeq" id="WP_113893396.1">
    <property type="nucleotide sequence ID" value="NZ_QNRK01000051.1"/>
</dbReference>
<dbReference type="InterPro" id="IPR050697">
    <property type="entry name" value="Adenylyl/Guanylyl_Cyclase_3/4"/>
</dbReference>
<reference evidence="3 4" key="1">
    <citation type="submission" date="2018-06" db="EMBL/GenBank/DDBJ databases">
        <title>Genomic Encyclopedia of Type Strains, Phase IV (KMG-IV): sequencing the most valuable type-strain genomes for metagenomic binning, comparative biology and taxonomic classification.</title>
        <authorList>
            <person name="Goeker M."/>
        </authorList>
    </citation>
    <scope>NUCLEOTIDE SEQUENCE [LARGE SCALE GENOMIC DNA]</scope>
    <source>
        <strain evidence="3 4">DSM 24875</strain>
    </source>
</reference>
<feature type="transmembrane region" description="Helical" evidence="1">
    <location>
        <begin position="109"/>
        <end position="138"/>
    </location>
</feature>
<feature type="transmembrane region" description="Helical" evidence="1">
    <location>
        <begin position="65"/>
        <end position="89"/>
    </location>
</feature>
<evidence type="ECO:0000259" key="2">
    <source>
        <dbReference type="PROSITE" id="PS50125"/>
    </source>
</evidence>
<dbReference type="PANTHER" id="PTHR43081">
    <property type="entry name" value="ADENYLATE CYCLASE, TERMINAL-DIFFERENTIATION SPECIFIC-RELATED"/>
    <property type="match status" value="1"/>
</dbReference>
<protein>
    <submittedName>
        <fullName evidence="3">Adenylate/guanylate cyclase family protein</fullName>
    </submittedName>
</protein>
<dbReference type="GO" id="GO:0004016">
    <property type="term" value="F:adenylate cyclase activity"/>
    <property type="evidence" value="ECO:0007669"/>
    <property type="project" value="UniProtKB-ARBA"/>
</dbReference>
<feature type="domain" description="Guanylate cyclase" evidence="2">
    <location>
        <begin position="149"/>
        <end position="278"/>
    </location>
</feature>
<comment type="caution">
    <text evidence="3">The sequence shown here is derived from an EMBL/GenBank/DDBJ whole genome shotgun (WGS) entry which is preliminary data.</text>
</comment>
<proteinExistence type="predicted"/>
<gene>
    <name evidence="3" type="ORF">DFR50_15120</name>
</gene>
<evidence type="ECO:0000313" key="4">
    <source>
        <dbReference type="Proteomes" id="UP000253529"/>
    </source>
</evidence>
<keyword evidence="4" id="KW-1185">Reference proteome</keyword>
<name>A0A366EJN2_9HYPH</name>
<sequence length="342" mass="36095">MTRASAGYAIVRIAAAAAAVSAIYSEIAHGEFLPGAVIGFVNGATMSWVELVVIRAWAEPVLRRLPFLVTLCARAALLFAVALLVNAIFVPLFNGFSLAQVAELRDIVFALSVSLVLSVVLGVADLLGLDVLLGIVVGRYHRPRLEERALLFIDLCASTATAERLGGPRFLDFLNAVFADLSGAIVDNGGEIHKYVGDEIIAAWRLAPGRNEPRILLAWAAARARLAAGAERYRRDFGLAPDFRAALHAGEVVVGELGSRKKEIALIGDPMNTAARMLDACRDLDRPALASIALMERLAAPPGGFQTETIAPLPLRGKAVPLALVSLALEGAPAAVVAPVCA</sequence>
<dbReference type="InterPro" id="IPR001054">
    <property type="entry name" value="A/G_cyclase"/>
</dbReference>
<evidence type="ECO:0000256" key="1">
    <source>
        <dbReference type="SAM" id="Phobius"/>
    </source>
</evidence>
<keyword evidence="1" id="KW-0472">Membrane</keyword>
<dbReference type="PANTHER" id="PTHR43081:SF1">
    <property type="entry name" value="ADENYLATE CYCLASE, TERMINAL-DIFFERENTIATION SPECIFIC"/>
    <property type="match status" value="1"/>
</dbReference>
<accession>A0A366EJN2</accession>
<dbReference type="OrthoDB" id="9768499at2"/>
<organism evidence="3 4">
    <name type="scientific">Roseiarcus fermentans</name>
    <dbReference type="NCBI Taxonomy" id="1473586"/>
    <lineage>
        <taxon>Bacteria</taxon>
        <taxon>Pseudomonadati</taxon>
        <taxon>Pseudomonadota</taxon>
        <taxon>Alphaproteobacteria</taxon>
        <taxon>Hyphomicrobiales</taxon>
        <taxon>Roseiarcaceae</taxon>
        <taxon>Roseiarcus</taxon>
    </lineage>
</organism>
<dbReference type="GO" id="GO:0035556">
    <property type="term" value="P:intracellular signal transduction"/>
    <property type="evidence" value="ECO:0007669"/>
    <property type="project" value="InterPro"/>
</dbReference>
<dbReference type="EMBL" id="QNRK01000051">
    <property type="protein sequence ID" value="RBP02544.1"/>
    <property type="molecule type" value="Genomic_DNA"/>
</dbReference>
<evidence type="ECO:0000313" key="3">
    <source>
        <dbReference type="EMBL" id="RBP02544.1"/>
    </source>
</evidence>
<dbReference type="GO" id="GO:0009190">
    <property type="term" value="P:cyclic nucleotide biosynthetic process"/>
    <property type="evidence" value="ECO:0007669"/>
    <property type="project" value="InterPro"/>
</dbReference>
<dbReference type="AlphaFoldDB" id="A0A366EJN2"/>
<dbReference type="SUPFAM" id="SSF55073">
    <property type="entry name" value="Nucleotide cyclase"/>
    <property type="match status" value="1"/>
</dbReference>
<keyword evidence="1" id="KW-0812">Transmembrane</keyword>
<dbReference type="PROSITE" id="PS50125">
    <property type="entry name" value="GUANYLATE_CYCLASE_2"/>
    <property type="match status" value="1"/>
</dbReference>
<feature type="transmembrane region" description="Helical" evidence="1">
    <location>
        <begin position="32"/>
        <end position="53"/>
    </location>
</feature>
<dbReference type="Proteomes" id="UP000253529">
    <property type="component" value="Unassembled WGS sequence"/>
</dbReference>